<dbReference type="STRING" id="29655.A0A0K9NW61"/>
<proteinExistence type="predicted"/>
<evidence type="ECO:0000256" key="5">
    <source>
        <dbReference type="SAM" id="MobiDB-lite"/>
    </source>
</evidence>
<evidence type="ECO:0000313" key="8">
    <source>
        <dbReference type="EMBL" id="KMZ60190.1"/>
    </source>
</evidence>
<keyword evidence="3 6" id="KW-1133">Transmembrane helix</keyword>
<dbReference type="PANTHER" id="PTHR31422">
    <property type="entry name" value="BNAANNG28530D PROTEIN"/>
    <property type="match status" value="1"/>
</dbReference>
<evidence type="ECO:0000256" key="6">
    <source>
        <dbReference type="SAM" id="Phobius"/>
    </source>
</evidence>
<feature type="transmembrane region" description="Helical" evidence="6">
    <location>
        <begin position="29"/>
        <end position="54"/>
    </location>
</feature>
<comment type="caution">
    <text evidence="8">The sequence shown here is derived from an EMBL/GenBank/DDBJ whole genome shotgun (WGS) entry which is preliminary data.</text>
</comment>
<dbReference type="Pfam" id="PF04576">
    <property type="entry name" value="Zein-binding"/>
    <property type="match status" value="1"/>
</dbReference>
<dbReference type="GO" id="GO:0016020">
    <property type="term" value="C:membrane"/>
    <property type="evidence" value="ECO:0007669"/>
    <property type="project" value="UniProtKB-SubCell"/>
</dbReference>
<evidence type="ECO:0000256" key="3">
    <source>
        <dbReference type="ARBA" id="ARBA00022989"/>
    </source>
</evidence>
<keyword evidence="4 6" id="KW-0472">Membrane</keyword>
<dbReference type="GO" id="GO:0080115">
    <property type="term" value="F:myosin XI tail binding"/>
    <property type="evidence" value="ECO:0007669"/>
    <property type="project" value="UniProtKB-ARBA"/>
</dbReference>
<evidence type="ECO:0000256" key="2">
    <source>
        <dbReference type="ARBA" id="ARBA00022692"/>
    </source>
</evidence>
<dbReference type="PROSITE" id="PS51775">
    <property type="entry name" value="GTD_BINDING"/>
    <property type="match status" value="1"/>
</dbReference>
<feature type="compositionally biased region" description="Acidic residues" evidence="5">
    <location>
        <begin position="104"/>
        <end position="127"/>
    </location>
</feature>
<gene>
    <name evidence="8" type="ORF">ZOSMA_5G00520</name>
</gene>
<feature type="region of interest" description="Disordered" evidence="5">
    <location>
        <begin position="101"/>
        <end position="128"/>
    </location>
</feature>
<sequence>MDGYFFIQQQKKETMTRKRKLKMDQISKWDFPSLIGGYVSLCIAFLLLCCSTLAYLVEKFLALFGLCIPCPQFNVYLVQTPPTMISRVDTLASWRTPFCPDTLSMDENDEEEEVEEETEEEEEEEDQNPYIFLNDISDVSDDEDLSWNTVEESAGRSDEEMVEILKEALMKEKTTRQAVQIDLEKERFYAASAADETVAMIYRLQKEKAMVEMNAKQYRRMIEEKAVYDEDEMEILKEMLIMIEKEVYCLRKQLRLTTTAPDEDEEEEEYHSEFQEKEVVSVDFYAPHVQPPPLSLPLEHQQSQTNHEIENLKEKLMAVQEGREQLNFVAVDVEEDDKFQSQLLQEIGSQLQIFRRHVPSSHTPGKSRNRSKKEKRRHGSFHLGVNGSN</sequence>
<dbReference type="Proteomes" id="UP000036987">
    <property type="component" value="Unassembled WGS sequence"/>
</dbReference>
<organism evidence="8 9">
    <name type="scientific">Zostera marina</name>
    <name type="common">Eelgrass</name>
    <dbReference type="NCBI Taxonomy" id="29655"/>
    <lineage>
        <taxon>Eukaryota</taxon>
        <taxon>Viridiplantae</taxon>
        <taxon>Streptophyta</taxon>
        <taxon>Embryophyta</taxon>
        <taxon>Tracheophyta</taxon>
        <taxon>Spermatophyta</taxon>
        <taxon>Magnoliopsida</taxon>
        <taxon>Liliopsida</taxon>
        <taxon>Zosteraceae</taxon>
        <taxon>Zostera</taxon>
    </lineage>
</organism>
<accession>A0A0K9NW61</accession>
<dbReference type="InterPro" id="IPR007656">
    <property type="entry name" value="GTD-bd"/>
</dbReference>
<evidence type="ECO:0000256" key="1">
    <source>
        <dbReference type="ARBA" id="ARBA00004370"/>
    </source>
</evidence>
<comment type="subcellular location">
    <subcellularLocation>
        <location evidence="1">Membrane</location>
    </subcellularLocation>
</comment>
<keyword evidence="9" id="KW-1185">Reference proteome</keyword>
<dbReference type="OrthoDB" id="1933744at2759"/>
<dbReference type="AlphaFoldDB" id="A0A0K9NW61"/>
<reference evidence="9" key="1">
    <citation type="journal article" date="2016" name="Nature">
        <title>The genome of the seagrass Zostera marina reveals angiosperm adaptation to the sea.</title>
        <authorList>
            <person name="Olsen J.L."/>
            <person name="Rouze P."/>
            <person name="Verhelst B."/>
            <person name="Lin Y.-C."/>
            <person name="Bayer T."/>
            <person name="Collen J."/>
            <person name="Dattolo E."/>
            <person name="De Paoli E."/>
            <person name="Dittami S."/>
            <person name="Maumus F."/>
            <person name="Michel G."/>
            <person name="Kersting A."/>
            <person name="Lauritano C."/>
            <person name="Lohaus R."/>
            <person name="Toepel M."/>
            <person name="Tonon T."/>
            <person name="Vanneste K."/>
            <person name="Amirebrahimi M."/>
            <person name="Brakel J."/>
            <person name="Bostroem C."/>
            <person name="Chovatia M."/>
            <person name="Grimwood J."/>
            <person name="Jenkins J.W."/>
            <person name="Jueterbock A."/>
            <person name="Mraz A."/>
            <person name="Stam W.T."/>
            <person name="Tice H."/>
            <person name="Bornberg-Bauer E."/>
            <person name="Green P.J."/>
            <person name="Pearson G.A."/>
            <person name="Procaccini G."/>
            <person name="Duarte C.M."/>
            <person name="Schmutz J."/>
            <person name="Reusch T.B.H."/>
            <person name="Van de Peer Y."/>
        </authorList>
    </citation>
    <scope>NUCLEOTIDE SEQUENCE [LARGE SCALE GENOMIC DNA]</scope>
    <source>
        <strain evidence="9">cv. Finnish</strain>
    </source>
</reference>
<dbReference type="PANTHER" id="PTHR31422:SF3">
    <property type="entry name" value="GTD-BINDING DOMAIN-CONTAINING PROTEIN"/>
    <property type="match status" value="1"/>
</dbReference>
<name>A0A0K9NW61_ZOSMR</name>
<feature type="compositionally biased region" description="Basic residues" evidence="5">
    <location>
        <begin position="354"/>
        <end position="380"/>
    </location>
</feature>
<feature type="domain" description="GTD-binding" evidence="7">
    <location>
        <begin position="160"/>
        <end position="258"/>
    </location>
</feature>
<keyword evidence="2 6" id="KW-0812">Transmembrane</keyword>
<evidence type="ECO:0000259" key="7">
    <source>
        <dbReference type="PROSITE" id="PS51775"/>
    </source>
</evidence>
<evidence type="ECO:0000256" key="4">
    <source>
        <dbReference type="ARBA" id="ARBA00023136"/>
    </source>
</evidence>
<feature type="region of interest" description="Disordered" evidence="5">
    <location>
        <begin position="354"/>
        <end position="389"/>
    </location>
</feature>
<evidence type="ECO:0000313" key="9">
    <source>
        <dbReference type="Proteomes" id="UP000036987"/>
    </source>
</evidence>
<protein>
    <recommendedName>
        <fullName evidence="7">GTD-binding domain-containing protein</fullName>
    </recommendedName>
</protein>
<dbReference type="EMBL" id="LFYR01001623">
    <property type="protein sequence ID" value="KMZ60190.1"/>
    <property type="molecule type" value="Genomic_DNA"/>
</dbReference>